<feature type="domain" description="HTH lacI-type" evidence="4">
    <location>
        <begin position="2"/>
        <end position="57"/>
    </location>
</feature>
<evidence type="ECO:0000259" key="4">
    <source>
        <dbReference type="PROSITE" id="PS50932"/>
    </source>
</evidence>
<evidence type="ECO:0000256" key="3">
    <source>
        <dbReference type="ARBA" id="ARBA00023163"/>
    </source>
</evidence>
<reference evidence="6" key="1">
    <citation type="submission" date="2017-02" db="EMBL/GenBank/DDBJ databases">
        <authorList>
            <person name="Varghese N."/>
            <person name="Submissions S."/>
        </authorList>
    </citation>
    <scope>NUCLEOTIDE SEQUENCE [LARGE SCALE GENOMIC DNA]</scope>
    <source>
        <strain evidence="6">VKM Ac-2052</strain>
    </source>
</reference>
<dbReference type="Gene3D" id="1.10.260.40">
    <property type="entry name" value="lambda repressor-like DNA-binding domains"/>
    <property type="match status" value="1"/>
</dbReference>
<dbReference type="CDD" id="cd06267">
    <property type="entry name" value="PBP1_LacI_sugar_binding-like"/>
    <property type="match status" value="1"/>
</dbReference>
<dbReference type="InterPro" id="IPR046335">
    <property type="entry name" value="LacI/GalR-like_sensor"/>
</dbReference>
<dbReference type="SUPFAM" id="SSF47413">
    <property type="entry name" value="lambda repressor-like DNA-binding domains"/>
    <property type="match status" value="1"/>
</dbReference>
<evidence type="ECO:0000256" key="1">
    <source>
        <dbReference type="ARBA" id="ARBA00023015"/>
    </source>
</evidence>
<evidence type="ECO:0000256" key="2">
    <source>
        <dbReference type="ARBA" id="ARBA00023125"/>
    </source>
</evidence>
<dbReference type="InterPro" id="IPR000843">
    <property type="entry name" value="HTH_LacI"/>
</dbReference>
<dbReference type="Pfam" id="PF13377">
    <property type="entry name" value="Peripla_BP_3"/>
    <property type="match status" value="1"/>
</dbReference>
<keyword evidence="3" id="KW-0804">Transcription</keyword>
<dbReference type="Gene3D" id="3.40.50.2300">
    <property type="match status" value="2"/>
</dbReference>
<evidence type="ECO:0000313" key="6">
    <source>
        <dbReference type="Proteomes" id="UP000189735"/>
    </source>
</evidence>
<dbReference type="GO" id="GO:0003700">
    <property type="term" value="F:DNA-binding transcription factor activity"/>
    <property type="evidence" value="ECO:0007669"/>
    <property type="project" value="TreeGrafter"/>
</dbReference>
<protein>
    <submittedName>
        <fullName evidence="5">Transcriptional regulator, LacI family</fullName>
    </submittedName>
</protein>
<keyword evidence="2" id="KW-0238">DNA-binding</keyword>
<dbReference type="Pfam" id="PF00356">
    <property type="entry name" value="LacI"/>
    <property type="match status" value="1"/>
</dbReference>
<dbReference type="InterPro" id="IPR028082">
    <property type="entry name" value="Peripla_BP_I"/>
</dbReference>
<dbReference type="GO" id="GO:0000976">
    <property type="term" value="F:transcription cis-regulatory region binding"/>
    <property type="evidence" value="ECO:0007669"/>
    <property type="project" value="TreeGrafter"/>
</dbReference>
<keyword evidence="1" id="KW-0805">Transcription regulation</keyword>
<dbReference type="PROSITE" id="PS50932">
    <property type="entry name" value="HTH_LACI_2"/>
    <property type="match status" value="1"/>
</dbReference>
<evidence type="ECO:0000313" key="5">
    <source>
        <dbReference type="EMBL" id="SKB00547.1"/>
    </source>
</evidence>
<dbReference type="PANTHER" id="PTHR30146:SF109">
    <property type="entry name" value="HTH-TYPE TRANSCRIPTIONAL REGULATOR GALS"/>
    <property type="match status" value="1"/>
</dbReference>
<dbReference type="Proteomes" id="UP000189735">
    <property type="component" value="Unassembled WGS sequence"/>
</dbReference>
<dbReference type="CDD" id="cd01392">
    <property type="entry name" value="HTH_LacI"/>
    <property type="match status" value="1"/>
</dbReference>
<organism evidence="5 6">
    <name type="scientific">Agreia bicolorata</name>
    <dbReference type="NCBI Taxonomy" id="110935"/>
    <lineage>
        <taxon>Bacteria</taxon>
        <taxon>Bacillati</taxon>
        <taxon>Actinomycetota</taxon>
        <taxon>Actinomycetes</taxon>
        <taxon>Micrococcales</taxon>
        <taxon>Microbacteriaceae</taxon>
        <taxon>Agreia</taxon>
    </lineage>
</organism>
<dbReference type="SUPFAM" id="SSF53822">
    <property type="entry name" value="Periplasmic binding protein-like I"/>
    <property type="match status" value="1"/>
</dbReference>
<dbReference type="PANTHER" id="PTHR30146">
    <property type="entry name" value="LACI-RELATED TRANSCRIPTIONAL REPRESSOR"/>
    <property type="match status" value="1"/>
</dbReference>
<accession>A0A1T4YFD8</accession>
<proteinExistence type="predicted"/>
<sequence>MSTARDVARRAGTSTAVVSYVFNDGPRNVSPGTRERVLNAARELEYRPNVLARALSHGRTSSVGLVVPDIANRFFGELARALEEAAAAHGDLLLIGDSGLDPEREHSNITAFVDRRVDAVVIVSVHDTPNLGPLQRAGIPVVLLHPIPDSLHASTISINYENAAYAAASHLVDHGYNSIVLLNGPEHAAGSRQHRSGVHRAAAEGSDVVVTEVSSEFSRAHAAQVMLDLLARPEHPRAVYCSTDEQAYGVLFACHRLGLTVPEQVAVTGFDGTEHSAYSLPPLTTVRQPIHEIAQRAVAMLRGDHSADPAHETVDFELVIRESCGEHVQAGASSSAGATAASDEV</sequence>
<dbReference type="AlphaFoldDB" id="A0A1T4YFD8"/>
<gene>
    <name evidence="5" type="ORF">SAMN06295879_3036</name>
</gene>
<dbReference type="SMART" id="SM00354">
    <property type="entry name" value="HTH_LACI"/>
    <property type="match status" value="1"/>
</dbReference>
<dbReference type="RefSeq" id="WP_078715093.1">
    <property type="nucleotide sequence ID" value="NZ_FUYG01000008.1"/>
</dbReference>
<dbReference type="EMBL" id="FUYG01000008">
    <property type="protein sequence ID" value="SKB00547.1"/>
    <property type="molecule type" value="Genomic_DNA"/>
</dbReference>
<dbReference type="InterPro" id="IPR010982">
    <property type="entry name" value="Lambda_DNA-bd_dom_sf"/>
</dbReference>
<name>A0A1T4YFD8_9MICO</name>